<reference evidence="1 2" key="1">
    <citation type="journal article" date="2019" name="Nat. Ecol. Evol.">
        <title>Megaphylogeny resolves global patterns of mushroom evolution.</title>
        <authorList>
            <person name="Varga T."/>
            <person name="Krizsan K."/>
            <person name="Foldi C."/>
            <person name="Dima B."/>
            <person name="Sanchez-Garcia M."/>
            <person name="Sanchez-Ramirez S."/>
            <person name="Szollosi G.J."/>
            <person name="Szarkandi J.G."/>
            <person name="Papp V."/>
            <person name="Albert L."/>
            <person name="Andreopoulos W."/>
            <person name="Angelini C."/>
            <person name="Antonin V."/>
            <person name="Barry K.W."/>
            <person name="Bougher N.L."/>
            <person name="Buchanan P."/>
            <person name="Buyck B."/>
            <person name="Bense V."/>
            <person name="Catcheside P."/>
            <person name="Chovatia M."/>
            <person name="Cooper J."/>
            <person name="Damon W."/>
            <person name="Desjardin D."/>
            <person name="Finy P."/>
            <person name="Geml J."/>
            <person name="Haridas S."/>
            <person name="Hughes K."/>
            <person name="Justo A."/>
            <person name="Karasinski D."/>
            <person name="Kautmanova I."/>
            <person name="Kiss B."/>
            <person name="Kocsube S."/>
            <person name="Kotiranta H."/>
            <person name="LaButti K.M."/>
            <person name="Lechner B.E."/>
            <person name="Liimatainen K."/>
            <person name="Lipzen A."/>
            <person name="Lukacs Z."/>
            <person name="Mihaltcheva S."/>
            <person name="Morgado L.N."/>
            <person name="Niskanen T."/>
            <person name="Noordeloos M.E."/>
            <person name="Ohm R.A."/>
            <person name="Ortiz-Santana B."/>
            <person name="Ovrebo C."/>
            <person name="Racz N."/>
            <person name="Riley R."/>
            <person name="Savchenko A."/>
            <person name="Shiryaev A."/>
            <person name="Soop K."/>
            <person name="Spirin V."/>
            <person name="Szebenyi C."/>
            <person name="Tomsovsky M."/>
            <person name="Tulloss R.E."/>
            <person name="Uehling J."/>
            <person name="Grigoriev I.V."/>
            <person name="Vagvolgyi C."/>
            <person name="Papp T."/>
            <person name="Martin F.M."/>
            <person name="Miettinen O."/>
            <person name="Hibbett D.S."/>
            <person name="Nagy L.G."/>
        </authorList>
    </citation>
    <scope>NUCLEOTIDE SEQUENCE [LARGE SCALE GENOMIC DNA]</scope>
    <source>
        <strain evidence="1 2">NL-1719</strain>
    </source>
</reference>
<accession>A0ACD3AW67</accession>
<dbReference type="EMBL" id="ML208329">
    <property type="protein sequence ID" value="TFK69514.1"/>
    <property type="molecule type" value="Genomic_DNA"/>
</dbReference>
<name>A0ACD3AW67_9AGAR</name>
<evidence type="ECO:0000313" key="2">
    <source>
        <dbReference type="Proteomes" id="UP000308600"/>
    </source>
</evidence>
<protein>
    <submittedName>
        <fullName evidence="1">Uncharacterized protein</fullName>
    </submittedName>
</protein>
<sequence length="274" mass="30764">MTRCFHSNSAELSLYEEANKEGWRRDPWNPVPHILHSFNRDDARFLCMEQLMKYNKPPLLTLANYVDFFRQILEGLTFLHEKSIALGTCSDTRTFMVDLSSGRSNSKSSYPDLATTFDRSLLPVKYYFTDLSKAQKVRSGDALKRDVQDCAILFDVLLSDVWLPQVTTKFQNLTKSMLSGTFGADDSRKLLEAMCRSIDGRLFGAAVDGSSILSLRPSTGECCETESPHRQTMSLPMTPGTDDPGSFVNEPGSGRNQRVRHANSYPLPEPLSPC</sequence>
<organism evidence="1 2">
    <name type="scientific">Pluteus cervinus</name>
    <dbReference type="NCBI Taxonomy" id="181527"/>
    <lineage>
        <taxon>Eukaryota</taxon>
        <taxon>Fungi</taxon>
        <taxon>Dikarya</taxon>
        <taxon>Basidiomycota</taxon>
        <taxon>Agaricomycotina</taxon>
        <taxon>Agaricomycetes</taxon>
        <taxon>Agaricomycetidae</taxon>
        <taxon>Agaricales</taxon>
        <taxon>Pluteineae</taxon>
        <taxon>Pluteaceae</taxon>
        <taxon>Pluteus</taxon>
    </lineage>
</organism>
<proteinExistence type="predicted"/>
<dbReference type="Proteomes" id="UP000308600">
    <property type="component" value="Unassembled WGS sequence"/>
</dbReference>
<gene>
    <name evidence="1" type="ORF">BDN72DRAFT_767796</name>
</gene>
<evidence type="ECO:0000313" key="1">
    <source>
        <dbReference type="EMBL" id="TFK69514.1"/>
    </source>
</evidence>
<keyword evidence="2" id="KW-1185">Reference proteome</keyword>